<feature type="compositionally biased region" description="Low complexity" evidence="1">
    <location>
        <begin position="522"/>
        <end position="536"/>
    </location>
</feature>
<evidence type="ECO:0000313" key="3">
    <source>
        <dbReference type="Proteomes" id="UP000758155"/>
    </source>
</evidence>
<protein>
    <submittedName>
        <fullName evidence="2">Uncharacterized protein</fullName>
    </submittedName>
</protein>
<dbReference type="OrthoDB" id="3437384at2759"/>
<feature type="compositionally biased region" description="Polar residues" evidence="1">
    <location>
        <begin position="492"/>
        <end position="503"/>
    </location>
</feature>
<feature type="region of interest" description="Disordered" evidence="1">
    <location>
        <begin position="186"/>
        <end position="223"/>
    </location>
</feature>
<feature type="compositionally biased region" description="Basic and acidic residues" evidence="1">
    <location>
        <begin position="970"/>
        <end position="997"/>
    </location>
</feature>
<evidence type="ECO:0000256" key="1">
    <source>
        <dbReference type="SAM" id="MobiDB-lite"/>
    </source>
</evidence>
<keyword evidence="3" id="KW-1185">Reference proteome</keyword>
<dbReference type="AlphaFoldDB" id="A0A9P4WQQ3"/>
<feature type="compositionally biased region" description="Polar residues" evidence="1">
    <location>
        <begin position="745"/>
        <end position="754"/>
    </location>
</feature>
<feature type="region of interest" description="Disordered" evidence="1">
    <location>
        <begin position="962"/>
        <end position="1027"/>
    </location>
</feature>
<feature type="compositionally biased region" description="Basic residues" evidence="1">
    <location>
        <begin position="186"/>
        <end position="195"/>
    </location>
</feature>
<feature type="compositionally biased region" description="Polar residues" evidence="1">
    <location>
        <begin position="388"/>
        <end position="397"/>
    </location>
</feature>
<dbReference type="EMBL" id="SWKV01000032">
    <property type="protein sequence ID" value="KAF3039169.1"/>
    <property type="molecule type" value="Genomic_DNA"/>
</dbReference>
<proteinExistence type="predicted"/>
<name>A0A9P4WQQ3_9PLEO</name>
<feature type="region of interest" description="Disordered" evidence="1">
    <location>
        <begin position="473"/>
        <end position="588"/>
    </location>
</feature>
<feature type="region of interest" description="Disordered" evidence="1">
    <location>
        <begin position="1"/>
        <end position="47"/>
    </location>
</feature>
<sequence length="1167" mass="129279">MASKLCCTAEQEGRSDSPELPNARLSGATPAKQPLLPKLSTSPKSRFTSVRTDDFHELQEIFHHAQDGTDGQATPTRAPRARFSRASIYSLHSLHKMTSMRSLIKRKFSRDLAKKDSGLKIHIGASQNVTTIEQDTVVRISKEEAKQQLKITKDDLRKDLLSDKKPDEGGYDSDAEMLDDLAKNIGKKAPSKRASIHSVNWSPSTGSKATPGSSTKSRTNTDCNRDLQPYQIQTPQAVSLASRVDHVFSTPNLRINVSGKRDHAFRRSHSATSMGLPQVLTPSPLSSLRLPSLTEHDQNGVPWVAAMEESLRLSHLPIPPRHVSPRGSQKLLPLDEATKTAKYTSANFISIGASSLQDIPNNHVGASARPEMWIQQPTSVASPRPSLDMQSAVQENAQPCPLKTMAPQENEENEKEEEEEEEEGEEGDPRHSVHLYGMRISHHLRSGSLISWEQLADALELPSLTRLYRDRTVSDQSRVTHLKRQSARHARQTSSSGFASSKVPSRWGKVLTRDQDVRGDTSSSVYSSRPQSSPDSFVPSLTSLGRTGVAHDDFSSGPIHWPRAHQSDSFATDNDDTPRAKPRSGPSNLKAVERLTVTSSLLATPASLARKNSVADTKKSKFREEFSPSPPRKRITPSESIMKFLNPKRLSGRSQSEAFLRPEPPIQTGDAAFDMLDVPANRERGQSQSMMSLQVEQNALAKDKGVGHVWDQALKAHQEEKASMFLPKNRDLAVHASPFRERSGSIMSRRSGNEGSVPAIPLTPEGPNASGSLFAPSTTPSFAPRASVPEEPSRPRLVSRRSAVANANEDAHDRDVSITFEKQGDSPEIVGAWGRYPSHTRNERTNSAGKADRVESRDFALEAAIKFASAQDVDGDMIDPTERIPSMPLVLGEKKRKKKVGSGRMAKSNPVTFGKQFLKNYSKNFKSSSTEFRKHGRNHRSSVTTGGVLEFPELEVLPEAWRQGSPIDGSNDRGHWREDTTVRRRTSETHDTEKSQTHDSMATLRPRRNSSAPNLNEISDDGANEDGHAADKARVWSVYYDDCVPSYPHTSIHLDTGLEDFGPARFSFESRQHSMHSHTMPARFARHSRNASRMSRISVVSRASARPSLKTKGDDDEFAEKRSNVSVRRSTMDLISKFKEQEVVERERVLSIAKRRSHYDSDTLAAL</sequence>
<feature type="compositionally biased region" description="Basic and acidic residues" evidence="1">
    <location>
        <begin position="616"/>
        <end position="626"/>
    </location>
</feature>
<feature type="compositionally biased region" description="Basic residues" evidence="1">
    <location>
        <begin position="480"/>
        <end position="491"/>
    </location>
</feature>
<feature type="region of interest" description="Disordered" evidence="1">
    <location>
        <begin position="608"/>
        <end position="640"/>
    </location>
</feature>
<feature type="compositionally biased region" description="Acidic residues" evidence="1">
    <location>
        <begin position="409"/>
        <end position="426"/>
    </location>
</feature>
<organism evidence="2 3">
    <name type="scientific">Didymella heteroderae</name>
    <dbReference type="NCBI Taxonomy" id="1769908"/>
    <lineage>
        <taxon>Eukaryota</taxon>
        <taxon>Fungi</taxon>
        <taxon>Dikarya</taxon>
        <taxon>Ascomycota</taxon>
        <taxon>Pezizomycotina</taxon>
        <taxon>Dothideomycetes</taxon>
        <taxon>Pleosporomycetidae</taxon>
        <taxon>Pleosporales</taxon>
        <taxon>Pleosporineae</taxon>
        <taxon>Didymellaceae</taxon>
        <taxon>Didymella</taxon>
    </lineage>
</organism>
<evidence type="ECO:0000313" key="2">
    <source>
        <dbReference type="EMBL" id="KAF3039169.1"/>
    </source>
</evidence>
<dbReference type="Proteomes" id="UP000758155">
    <property type="component" value="Unassembled WGS sequence"/>
</dbReference>
<gene>
    <name evidence="2" type="ORF">E8E12_005179</name>
</gene>
<reference evidence="2" key="1">
    <citation type="submission" date="2019-04" db="EMBL/GenBank/DDBJ databases">
        <title>Sequencing of skin fungus with MAO and IRED activity.</title>
        <authorList>
            <person name="Marsaioli A.J."/>
            <person name="Bonatto J.M.C."/>
            <person name="Reis Junior O."/>
        </authorList>
    </citation>
    <scope>NUCLEOTIDE SEQUENCE</scope>
    <source>
        <strain evidence="2">28M1</strain>
    </source>
</reference>
<feature type="region of interest" description="Disordered" evidence="1">
    <location>
        <begin position="829"/>
        <end position="853"/>
    </location>
</feature>
<feature type="compositionally biased region" description="Polar residues" evidence="1">
    <location>
        <begin position="769"/>
        <end position="781"/>
    </location>
</feature>
<feature type="region of interest" description="Disordered" evidence="1">
    <location>
        <begin position="378"/>
        <end position="431"/>
    </location>
</feature>
<feature type="compositionally biased region" description="Polar residues" evidence="1">
    <location>
        <begin position="197"/>
        <end position="222"/>
    </location>
</feature>
<accession>A0A9P4WQQ3</accession>
<feature type="region of interest" description="Disordered" evidence="1">
    <location>
        <begin position="741"/>
        <end position="810"/>
    </location>
</feature>
<feature type="compositionally biased region" description="Basic and acidic residues" evidence="1">
    <location>
        <begin position="840"/>
        <end position="853"/>
    </location>
</feature>
<comment type="caution">
    <text evidence="2">The sequence shown here is derived from an EMBL/GenBank/DDBJ whole genome shotgun (WGS) entry which is preliminary data.</text>
</comment>